<evidence type="ECO:0000256" key="2">
    <source>
        <dbReference type="PIRSR" id="PIRSR601461-2"/>
    </source>
</evidence>
<dbReference type="GO" id="GO:0006508">
    <property type="term" value="P:proteolysis"/>
    <property type="evidence" value="ECO:0007669"/>
    <property type="project" value="UniProtKB-KW"/>
</dbReference>
<keyword evidence="5" id="KW-0378">Hydrolase</keyword>
<proteinExistence type="inferred from homology"/>
<reference evidence="5 6" key="1">
    <citation type="journal article" date="2019" name="Environ. Microbiol.">
        <title>At the nexus of three kingdoms: the genome of the mycorrhizal fungus Gigaspora margarita provides insights into plant, endobacterial and fungal interactions.</title>
        <authorList>
            <person name="Venice F."/>
            <person name="Ghignone S."/>
            <person name="Salvioli di Fossalunga A."/>
            <person name="Amselem J."/>
            <person name="Novero M."/>
            <person name="Xianan X."/>
            <person name="Sedzielewska Toro K."/>
            <person name="Morin E."/>
            <person name="Lipzen A."/>
            <person name="Grigoriev I.V."/>
            <person name="Henrissat B."/>
            <person name="Martin F.M."/>
            <person name="Bonfante P."/>
        </authorList>
    </citation>
    <scope>NUCLEOTIDE SEQUENCE [LARGE SCALE GENOMIC DNA]</scope>
    <source>
        <strain evidence="5 6">BEG34</strain>
    </source>
</reference>
<dbReference type="CDD" id="cd05471">
    <property type="entry name" value="pepsin_like"/>
    <property type="match status" value="1"/>
</dbReference>
<accession>A0A8H4AU16</accession>
<evidence type="ECO:0000259" key="4">
    <source>
        <dbReference type="PROSITE" id="PS51767"/>
    </source>
</evidence>
<dbReference type="AlphaFoldDB" id="A0A8H4AU16"/>
<protein>
    <submittedName>
        <fullName evidence="5">Acid protease</fullName>
    </submittedName>
</protein>
<dbReference type="InterPro" id="IPR033121">
    <property type="entry name" value="PEPTIDASE_A1"/>
</dbReference>
<dbReference type="EMBL" id="WTPW01000228">
    <property type="protein sequence ID" value="KAF0532746.1"/>
    <property type="molecule type" value="Genomic_DNA"/>
</dbReference>
<dbReference type="InterPro" id="IPR001461">
    <property type="entry name" value="Aspartic_peptidase_A1"/>
</dbReference>
<feature type="chain" id="PRO_5034103719" evidence="3">
    <location>
        <begin position="20"/>
        <end position="374"/>
    </location>
</feature>
<evidence type="ECO:0000256" key="1">
    <source>
        <dbReference type="ARBA" id="ARBA00007447"/>
    </source>
</evidence>
<organism evidence="5 6">
    <name type="scientific">Gigaspora margarita</name>
    <dbReference type="NCBI Taxonomy" id="4874"/>
    <lineage>
        <taxon>Eukaryota</taxon>
        <taxon>Fungi</taxon>
        <taxon>Fungi incertae sedis</taxon>
        <taxon>Mucoromycota</taxon>
        <taxon>Glomeromycotina</taxon>
        <taxon>Glomeromycetes</taxon>
        <taxon>Diversisporales</taxon>
        <taxon>Gigasporaceae</taxon>
        <taxon>Gigaspora</taxon>
    </lineage>
</organism>
<feature type="disulfide bond" evidence="2">
    <location>
        <begin position="93"/>
        <end position="98"/>
    </location>
</feature>
<keyword evidence="5" id="KW-0645">Protease</keyword>
<dbReference type="OrthoDB" id="15189at2759"/>
<dbReference type="GO" id="GO:0004190">
    <property type="term" value="F:aspartic-type endopeptidase activity"/>
    <property type="evidence" value="ECO:0007669"/>
    <property type="project" value="InterPro"/>
</dbReference>
<sequence length="374" mass="41237">MRVLHILTFAIVIFLSVDALPYDKHKVHTIQLKPKSITRRRLSRRAHGSIPISVQQSDKAYYRQITFGTGTPQNFDIQFDTGSGDFFVFGKNCGSPACNNHSKYDPDVDKTFSPIDGKNFSIKYADGAEISGDSGETTIVIAGLTIEAQEFGLADEVSDNFTHPFEGVMGMGFSKLSVNGQTPPITNLIKQSPVIDKPQFSFLLGRETSELIIGGNRYRADTLTFTVLVDHNAGAWEIPIDHCVIDGKKLYPQGRTGTINTGSEYIVLPPDDARDFYSNISDAVDHRNGFYSLSCKGEHHVGLVFRGRTWYIDPIDFTIEVSENVCVGAVIYGNTGSDTKWIIGSAFLKSVYTIFDPANRQVGFAEIAHNNSTA</sequence>
<comment type="caution">
    <text evidence="5">The sequence shown here is derived from an EMBL/GenBank/DDBJ whole genome shotgun (WGS) entry which is preliminary data.</text>
</comment>
<dbReference type="PANTHER" id="PTHR47966:SF51">
    <property type="entry name" value="BETA-SITE APP-CLEAVING ENZYME, ISOFORM A-RELATED"/>
    <property type="match status" value="1"/>
</dbReference>
<feature type="signal peptide" evidence="3">
    <location>
        <begin position="1"/>
        <end position="19"/>
    </location>
</feature>
<keyword evidence="6" id="KW-1185">Reference proteome</keyword>
<dbReference type="PANTHER" id="PTHR47966">
    <property type="entry name" value="BETA-SITE APP-CLEAVING ENZYME, ISOFORM A-RELATED"/>
    <property type="match status" value="1"/>
</dbReference>
<dbReference type="PROSITE" id="PS51767">
    <property type="entry name" value="PEPTIDASE_A1"/>
    <property type="match status" value="1"/>
</dbReference>
<comment type="similarity">
    <text evidence="1">Belongs to the peptidase A1 family.</text>
</comment>
<keyword evidence="2" id="KW-1015">Disulfide bond</keyword>
<dbReference type="InterPro" id="IPR034164">
    <property type="entry name" value="Pepsin-like_dom"/>
</dbReference>
<name>A0A8H4AU16_GIGMA</name>
<dbReference type="Gene3D" id="2.40.70.10">
    <property type="entry name" value="Acid Proteases"/>
    <property type="match status" value="2"/>
</dbReference>
<dbReference type="Pfam" id="PF00026">
    <property type="entry name" value="Asp"/>
    <property type="match status" value="1"/>
</dbReference>
<evidence type="ECO:0000313" key="6">
    <source>
        <dbReference type="Proteomes" id="UP000439903"/>
    </source>
</evidence>
<feature type="domain" description="Peptidase A1" evidence="4">
    <location>
        <begin position="61"/>
        <end position="365"/>
    </location>
</feature>
<keyword evidence="3" id="KW-0732">Signal</keyword>
<dbReference type="Proteomes" id="UP000439903">
    <property type="component" value="Unassembled WGS sequence"/>
</dbReference>
<evidence type="ECO:0000313" key="5">
    <source>
        <dbReference type="EMBL" id="KAF0532746.1"/>
    </source>
</evidence>
<dbReference type="SUPFAM" id="SSF50630">
    <property type="entry name" value="Acid proteases"/>
    <property type="match status" value="1"/>
</dbReference>
<gene>
    <name evidence="5" type="ORF">F8M41_011035</name>
</gene>
<dbReference type="InterPro" id="IPR021109">
    <property type="entry name" value="Peptidase_aspartic_dom_sf"/>
</dbReference>
<dbReference type="PRINTS" id="PR00792">
    <property type="entry name" value="PEPSIN"/>
</dbReference>
<feature type="disulfide bond" evidence="2">
    <location>
        <begin position="295"/>
        <end position="326"/>
    </location>
</feature>
<evidence type="ECO:0000256" key="3">
    <source>
        <dbReference type="SAM" id="SignalP"/>
    </source>
</evidence>